<dbReference type="SUPFAM" id="SSF144083">
    <property type="entry name" value="Magnesium transport protein CorA, transmembrane region"/>
    <property type="match status" value="1"/>
</dbReference>
<keyword evidence="3 8" id="KW-0813">Transport</keyword>
<evidence type="ECO:0000313" key="10">
    <source>
        <dbReference type="Proteomes" id="UP000027982"/>
    </source>
</evidence>
<dbReference type="InterPro" id="IPR004488">
    <property type="entry name" value="Mg/Co-transport_prot_CorA"/>
</dbReference>
<reference evidence="9 10" key="1">
    <citation type="journal article" date="2014" name="PLoS ONE">
        <title>The first complete genome sequence of the class fimbriimonadia in the phylum armatimonadetes.</title>
        <authorList>
            <person name="Hu Z.Y."/>
            <person name="Wang Y.Z."/>
            <person name="Im W.T."/>
            <person name="Wang S.Y."/>
            <person name="Zhao G.P."/>
            <person name="Zheng H.J."/>
            <person name="Quan Z.X."/>
        </authorList>
    </citation>
    <scope>NUCLEOTIDE SEQUENCE [LARGE SCALE GENOMIC DNA]</scope>
    <source>
        <strain evidence="9">Gsoil 348</strain>
    </source>
</reference>
<name>A0A068NUP8_FIMGI</name>
<keyword evidence="4 8" id="KW-1003">Cell membrane</keyword>
<dbReference type="Pfam" id="PF01544">
    <property type="entry name" value="CorA"/>
    <property type="match status" value="1"/>
</dbReference>
<accession>A0A068NUP8</accession>
<dbReference type="InterPro" id="IPR045861">
    <property type="entry name" value="CorA_cytoplasmic_dom"/>
</dbReference>
<feature type="transmembrane region" description="Helical" evidence="8">
    <location>
        <begin position="269"/>
        <end position="288"/>
    </location>
</feature>
<evidence type="ECO:0000256" key="4">
    <source>
        <dbReference type="ARBA" id="ARBA00022475"/>
    </source>
</evidence>
<dbReference type="PANTHER" id="PTHR46494:SF1">
    <property type="entry name" value="CORA FAMILY METAL ION TRANSPORTER (EUROFUNG)"/>
    <property type="match status" value="1"/>
</dbReference>
<evidence type="ECO:0000256" key="8">
    <source>
        <dbReference type="RuleBase" id="RU362010"/>
    </source>
</evidence>
<evidence type="ECO:0000256" key="3">
    <source>
        <dbReference type="ARBA" id="ARBA00022448"/>
    </source>
</evidence>
<dbReference type="CDD" id="cd12822">
    <property type="entry name" value="TmCorA-like"/>
    <property type="match status" value="1"/>
</dbReference>
<dbReference type="Proteomes" id="UP000027982">
    <property type="component" value="Chromosome"/>
</dbReference>
<comment type="subcellular location">
    <subcellularLocation>
        <location evidence="1">Cell membrane</location>
        <topology evidence="1">Multi-pass membrane protein</topology>
    </subcellularLocation>
    <subcellularLocation>
        <location evidence="8">Membrane</location>
        <topology evidence="8">Multi-pass membrane protein</topology>
    </subcellularLocation>
</comment>
<dbReference type="KEGG" id="fgi:OP10G_3798"/>
<dbReference type="PANTHER" id="PTHR46494">
    <property type="entry name" value="CORA FAMILY METAL ION TRANSPORTER (EUROFUNG)"/>
    <property type="match status" value="1"/>
</dbReference>
<evidence type="ECO:0000256" key="6">
    <source>
        <dbReference type="ARBA" id="ARBA00022989"/>
    </source>
</evidence>
<evidence type="ECO:0000313" key="9">
    <source>
        <dbReference type="EMBL" id="AIE87166.1"/>
    </source>
</evidence>
<feature type="transmembrane region" description="Helical" evidence="8">
    <location>
        <begin position="300"/>
        <end position="320"/>
    </location>
</feature>
<keyword evidence="7 8" id="KW-0472">Membrane</keyword>
<dbReference type="SUPFAM" id="SSF143865">
    <property type="entry name" value="CorA soluble domain-like"/>
    <property type="match status" value="1"/>
</dbReference>
<dbReference type="RefSeq" id="WP_025228913.1">
    <property type="nucleotide sequence ID" value="NZ_CP007139.1"/>
</dbReference>
<dbReference type="STRING" id="661478.OP10G_3798"/>
<proteinExistence type="inferred from homology"/>
<dbReference type="Gene3D" id="3.30.460.20">
    <property type="entry name" value="CorA soluble domain-like"/>
    <property type="match status" value="1"/>
</dbReference>
<evidence type="ECO:0000256" key="2">
    <source>
        <dbReference type="ARBA" id="ARBA00009765"/>
    </source>
</evidence>
<protein>
    <recommendedName>
        <fullName evidence="8">Magnesium transport protein CorA</fullName>
    </recommendedName>
</protein>
<dbReference type="eggNOG" id="COG0598">
    <property type="taxonomic scope" value="Bacteria"/>
</dbReference>
<comment type="similarity">
    <text evidence="2 8">Belongs to the CorA metal ion transporter (MIT) (TC 1.A.35) family.</text>
</comment>
<dbReference type="GO" id="GO:0005886">
    <property type="term" value="C:plasma membrane"/>
    <property type="evidence" value="ECO:0007669"/>
    <property type="project" value="UniProtKB-SubCell"/>
</dbReference>
<dbReference type="EMBL" id="CP007139">
    <property type="protein sequence ID" value="AIE87166.1"/>
    <property type="molecule type" value="Genomic_DNA"/>
</dbReference>
<sequence>MEQNGSLAIRAAVLSEQKCEPLDVEQAISAVMDGSRLVWLHIRWEDQDDARKFLIERLKFHPLAVEDALNETERPALQEFGPSVFLSVGVPVQAKTTDIDFAELAFFLRDHSLVTVARADLEVVDDWFHRWEDHPDRIGDHPAFLMHALLDAAVDSYFPILDEIEEMTDDLTEKIFDGDATQLPNIMRLKRSLLGLRRAITPTRDVMNSLLRRDFTQVPADSKIYFQDVYDHALRLAELIDSNRDALTSVLDVHLSTVSNNLNNVMKKMTILSTVLMTAALIAGIYGMNFDKMPELHWRYGYPFAIGLMVASAAVTLLIFRKIRWL</sequence>
<dbReference type="HOGENOM" id="CLU_007127_0_0_0"/>
<keyword evidence="8" id="KW-0406">Ion transport</keyword>
<evidence type="ECO:0000256" key="5">
    <source>
        <dbReference type="ARBA" id="ARBA00022692"/>
    </source>
</evidence>
<evidence type="ECO:0000256" key="7">
    <source>
        <dbReference type="ARBA" id="ARBA00023136"/>
    </source>
</evidence>
<keyword evidence="8" id="KW-0460">Magnesium</keyword>
<keyword evidence="6 8" id="KW-1133">Transmembrane helix</keyword>
<dbReference type="Gene3D" id="1.20.58.340">
    <property type="entry name" value="Magnesium transport protein CorA, transmembrane region"/>
    <property type="match status" value="2"/>
</dbReference>
<dbReference type="NCBIfam" id="TIGR00383">
    <property type="entry name" value="corA"/>
    <property type="match status" value="1"/>
</dbReference>
<dbReference type="GO" id="GO:0015087">
    <property type="term" value="F:cobalt ion transmembrane transporter activity"/>
    <property type="evidence" value="ECO:0007669"/>
    <property type="project" value="UniProtKB-UniRule"/>
</dbReference>
<gene>
    <name evidence="8" type="primary">corA</name>
    <name evidence="9" type="ORF">OP10G_3798</name>
</gene>
<dbReference type="AlphaFoldDB" id="A0A068NUP8"/>
<dbReference type="GO" id="GO:0050897">
    <property type="term" value="F:cobalt ion binding"/>
    <property type="evidence" value="ECO:0007669"/>
    <property type="project" value="TreeGrafter"/>
</dbReference>
<dbReference type="InterPro" id="IPR045863">
    <property type="entry name" value="CorA_TM1_TM2"/>
</dbReference>
<dbReference type="InterPro" id="IPR002523">
    <property type="entry name" value="MgTranspt_CorA/ZnTranspt_ZntB"/>
</dbReference>
<evidence type="ECO:0000256" key="1">
    <source>
        <dbReference type="ARBA" id="ARBA00004651"/>
    </source>
</evidence>
<dbReference type="GO" id="GO:0015095">
    <property type="term" value="F:magnesium ion transmembrane transporter activity"/>
    <property type="evidence" value="ECO:0007669"/>
    <property type="project" value="UniProtKB-UniRule"/>
</dbReference>
<organism evidence="9 10">
    <name type="scientific">Fimbriimonas ginsengisoli Gsoil 348</name>
    <dbReference type="NCBI Taxonomy" id="661478"/>
    <lineage>
        <taxon>Bacteria</taxon>
        <taxon>Bacillati</taxon>
        <taxon>Armatimonadota</taxon>
        <taxon>Fimbriimonadia</taxon>
        <taxon>Fimbriimonadales</taxon>
        <taxon>Fimbriimonadaceae</taxon>
        <taxon>Fimbriimonas</taxon>
    </lineage>
</organism>
<comment type="function">
    <text evidence="8">Mediates influx of magnesium ions.</text>
</comment>
<dbReference type="FunFam" id="1.20.58.340:FF:000012">
    <property type="entry name" value="Magnesium transport protein CorA"/>
    <property type="match status" value="1"/>
</dbReference>
<dbReference type="GO" id="GO:0000287">
    <property type="term" value="F:magnesium ion binding"/>
    <property type="evidence" value="ECO:0007669"/>
    <property type="project" value="TreeGrafter"/>
</dbReference>
<keyword evidence="10" id="KW-1185">Reference proteome</keyword>
<keyword evidence="5 8" id="KW-0812">Transmembrane</keyword>